<organism evidence="1 2">
    <name type="scientific">Thalassobellus suaedae</name>
    <dbReference type="NCBI Taxonomy" id="3074124"/>
    <lineage>
        <taxon>Bacteria</taxon>
        <taxon>Pseudomonadati</taxon>
        <taxon>Bacteroidota</taxon>
        <taxon>Flavobacteriia</taxon>
        <taxon>Flavobacteriales</taxon>
        <taxon>Flavobacteriaceae</taxon>
        <taxon>Thalassobellus</taxon>
    </lineage>
</organism>
<evidence type="ECO:0000313" key="2">
    <source>
        <dbReference type="Proteomes" id="UP001302806"/>
    </source>
</evidence>
<dbReference type="InterPro" id="IPR023296">
    <property type="entry name" value="Glyco_hydro_beta-prop_sf"/>
</dbReference>
<reference evidence="1 2" key="1">
    <citation type="submission" date="2023-09" db="EMBL/GenBank/DDBJ databases">
        <title>Thalassobella suaedae gen. nov., sp. nov., a marine bacterium of the family Flavobacteriaceae isolated from a halophyte Suaeda japonica.</title>
        <authorList>
            <person name="Lee S.Y."/>
            <person name="Hwang C.Y."/>
        </authorList>
    </citation>
    <scope>NUCLEOTIDE SEQUENCE [LARGE SCALE GENOMIC DNA]</scope>
    <source>
        <strain evidence="1 2">HL-DH14</strain>
    </source>
</reference>
<proteinExistence type="predicted"/>
<dbReference type="Gene3D" id="2.115.10.20">
    <property type="entry name" value="Glycosyl hydrolase domain, family 43"/>
    <property type="match status" value="1"/>
</dbReference>
<sequence length="55" mass="6426">MFKENNQDYILYHRIKDNKNDTLLREIAVDSLNFDSEGNILKVVPQDGIISFINN</sequence>
<evidence type="ECO:0000313" key="1">
    <source>
        <dbReference type="EMBL" id="WNH09092.1"/>
    </source>
</evidence>
<protein>
    <submittedName>
        <fullName evidence="1">Uncharacterized protein</fullName>
    </submittedName>
</protein>
<dbReference type="Proteomes" id="UP001302806">
    <property type="component" value="Chromosome"/>
</dbReference>
<accession>A0ABY9XT62</accession>
<dbReference type="EMBL" id="CP134537">
    <property type="protein sequence ID" value="WNH09092.1"/>
    <property type="molecule type" value="Genomic_DNA"/>
</dbReference>
<gene>
    <name evidence="1" type="ORF">RHP51_19055</name>
</gene>
<dbReference type="RefSeq" id="WP_415865618.1">
    <property type="nucleotide sequence ID" value="NZ_CP134537.1"/>
</dbReference>
<name>A0ABY9XT62_9FLAO</name>